<protein>
    <submittedName>
        <fullName evidence="1">Uncharacterized protein</fullName>
    </submittedName>
</protein>
<sequence length="25" mass="2864">MIDISSLFQDKIFLVLDTFNVCSKS</sequence>
<evidence type="ECO:0000313" key="1">
    <source>
        <dbReference type="EMBL" id="MBX58436.1"/>
    </source>
</evidence>
<dbReference type="EMBL" id="GGEC01077952">
    <property type="protein sequence ID" value="MBX58436.1"/>
    <property type="molecule type" value="Transcribed_RNA"/>
</dbReference>
<name>A0A2P2PUK2_RHIMU</name>
<dbReference type="AlphaFoldDB" id="A0A2P2PUK2"/>
<proteinExistence type="predicted"/>
<accession>A0A2P2PUK2</accession>
<organism evidence="1">
    <name type="scientific">Rhizophora mucronata</name>
    <name type="common">Asiatic mangrove</name>
    <dbReference type="NCBI Taxonomy" id="61149"/>
    <lineage>
        <taxon>Eukaryota</taxon>
        <taxon>Viridiplantae</taxon>
        <taxon>Streptophyta</taxon>
        <taxon>Embryophyta</taxon>
        <taxon>Tracheophyta</taxon>
        <taxon>Spermatophyta</taxon>
        <taxon>Magnoliopsida</taxon>
        <taxon>eudicotyledons</taxon>
        <taxon>Gunneridae</taxon>
        <taxon>Pentapetalae</taxon>
        <taxon>rosids</taxon>
        <taxon>fabids</taxon>
        <taxon>Malpighiales</taxon>
        <taxon>Rhizophoraceae</taxon>
        <taxon>Rhizophora</taxon>
    </lineage>
</organism>
<reference evidence="1" key="1">
    <citation type="submission" date="2018-02" db="EMBL/GenBank/DDBJ databases">
        <title>Rhizophora mucronata_Transcriptome.</title>
        <authorList>
            <person name="Meera S.P."/>
            <person name="Sreeshan A."/>
            <person name="Augustine A."/>
        </authorList>
    </citation>
    <scope>NUCLEOTIDE SEQUENCE</scope>
    <source>
        <tissue evidence="1">Leaf</tissue>
    </source>
</reference>